<feature type="region of interest" description="Disordered" evidence="1">
    <location>
        <begin position="660"/>
        <end position="689"/>
    </location>
</feature>
<feature type="region of interest" description="Disordered" evidence="1">
    <location>
        <begin position="999"/>
        <end position="1023"/>
    </location>
</feature>
<dbReference type="RefSeq" id="XP_022100362.1">
    <property type="nucleotide sequence ID" value="XM_022244670.1"/>
</dbReference>
<feature type="compositionally biased region" description="Basic and acidic residues" evidence="1">
    <location>
        <begin position="1868"/>
        <end position="1894"/>
    </location>
</feature>
<gene>
    <name evidence="4" type="primary">LOC110984456</name>
</gene>
<feature type="region of interest" description="Disordered" evidence="1">
    <location>
        <begin position="2174"/>
        <end position="2244"/>
    </location>
</feature>
<feature type="compositionally biased region" description="Low complexity" evidence="1">
    <location>
        <begin position="494"/>
        <end position="504"/>
    </location>
</feature>
<evidence type="ECO:0000313" key="3">
    <source>
        <dbReference type="Proteomes" id="UP000694845"/>
    </source>
</evidence>
<feature type="region of interest" description="Disordered" evidence="1">
    <location>
        <begin position="2064"/>
        <end position="2091"/>
    </location>
</feature>
<accession>A0A8B7Z5X8</accession>
<dbReference type="Pfam" id="PF00168">
    <property type="entry name" value="C2"/>
    <property type="match status" value="3"/>
</dbReference>
<feature type="domain" description="C2" evidence="2">
    <location>
        <begin position="998"/>
        <end position="1121"/>
    </location>
</feature>
<dbReference type="GO" id="GO:0005814">
    <property type="term" value="C:centriole"/>
    <property type="evidence" value="ECO:0007669"/>
    <property type="project" value="TreeGrafter"/>
</dbReference>
<dbReference type="GO" id="GO:0060271">
    <property type="term" value="P:cilium assembly"/>
    <property type="evidence" value="ECO:0007669"/>
    <property type="project" value="TreeGrafter"/>
</dbReference>
<feature type="compositionally biased region" description="Basic residues" evidence="1">
    <location>
        <begin position="1"/>
        <end position="16"/>
    </location>
</feature>
<dbReference type="Gene3D" id="2.60.40.150">
    <property type="entry name" value="C2 domain"/>
    <property type="match status" value="3"/>
</dbReference>
<dbReference type="SMART" id="SM00239">
    <property type="entry name" value="C2"/>
    <property type="match status" value="4"/>
</dbReference>
<feature type="compositionally biased region" description="Basic residues" evidence="1">
    <location>
        <begin position="2696"/>
        <end position="2707"/>
    </location>
</feature>
<dbReference type="CTD" id="26005"/>
<evidence type="ECO:0000256" key="1">
    <source>
        <dbReference type="SAM" id="MobiDB-lite"/>
    </source>
</evidence>
<feature type="compositionally biased region" description="Basic and acidic residues" evidence="1">
    <location>
        <begin position="542"/>
        <end position="586"/>
    </location>
</feature>
<dbReference type="CDD" id="cd00030">
    <property type="entry name" value="C2"/>
    <property type="match status" value="2"/>
</dbReference>
<feature type="compositionally biased region" description="Basic residues" evidence="1">
    <location>
        <begin position="671"/>
        <end position="689"/>
    </location>
</feature>
<feature type="compositionally biased region" description="Polar residues" evidence="1">
    <location>
        <begin position="2073"/>
        <end position="2090"/>
    </location>
</feature>
<evidence type="ECO:0000313" key="4">
    <source>
        <dbReference type="RefSeq" id="XP_022100362.1"/>
    </source>
</evidence>
<feature type="region of interest" description="Disordered" evidence="1">
    <location>
        <begin position="173"/>
        <end position="279"/>
    </location>
</feature>
<protein>
    <submittedName>
        <fullName evidence="4">C2 domain-containing protein 3-like isoform X1</fullName>
    </submittedName>
</protein>
<feature type="region of interest" description="Disordered" evidence="1">
    <location>
        <begin position="863"/>
        <end position="953"/>
    </location>
</feature>
<feature type="region of interest" description="Disordered" evidence="1">
    <location>
        <begin position="2456"/>
        <end position="2647"/>
    </location>
</feature>
<dbReference type="InterPro" id="IPR057537">
    <property type="entry name" value="C2_C2CD3_N"/>
</dbReference>
<feature type="region of interest" description="Disordered" evidence="1">
    <location>
        <begin position="454"/>
        <end position="615"/>
    </location>
</feature>
<feature type="compositionally biased region" description="Polar residues" evidence="1">
    <location>
        <begin position="528"/>
        <end position="540"/>
    </location>
</feature>
<reference evidence="4" key="1">
    <citation type="submission" date="2025-08" db="UniProtKB">
        <authorList>
            <consortium name="RefSeq"/>
        </authorList>
    </citation>
    <scope>IDENTIFICATION</scope>
</reference>
<feature type="compositionally biased region" description="Basic and acidic residues" evidence="1">
    <location>
        <begin position="926"/>
        <end position="952"/>
    </location>
</feature>
<feature type="compositionally biased region" description="Polar residues" evidence="1">
    <location>
        <begin position="173"/>
        <end position="201"/>
    </location>
</feature>
<feature type="compositionally biased region" description="Basic and acidic residues" evidence="1">
    <location>
        <begin position="261"/>
        <end position="277"/>
    </location>
</feature>
<dbReference type="SUPFAM" id="SSF49562">
    <property type="entry name" value="C2 domain (Calcium/lipid-binding domain, CaLB)"/>
    <property type="match status" value="4"/>
</dbReference>
<evidence type="ECO:0000259" key="2">
    <source>
        <dbReference type="PROSITE" id="PS50004"/>
    </source>
</evidence>
<dbReference type="KEGG" id="aplc:110984456"/>
<feature type="region of interest" description="Disordered" evidence="1">
    <location>
        <begin position="2668"/>
        <end position="2719"/>
    </location>
</feature>
<feature type="domain" description="C2" evidence="2">
    <location>
        <begin position="1883"/>
        <end position="2012"/>
    </location>
</feature>
<feature type="compositionally biased region" description="Low complexity" evidence="1">
    <location>
        <begin position="877"/>
        <end position="895"/>
    </location>
</feature>
<dbReference type="PROSITE" id="PS50004">
    <property type="entry name" value="C2"/>
    <property type="match status" value="2"/>
</dbReference>
<dbReference type="GO" id="GO:0061511">
    <property type="term" value="P:centriole elongation"/>
    <property type="evidence" value="ECO:0007669"/>
    <property type="project" value="TreeGrafter"/>
</dbReference>
<feature type="compositionally biased region" description="Basic and acidic residues" evidence="1">
    <location>
        <begin position="899"/>
        <end position="908"/>
    </location>
</feature>
<dbReference type="OrthoDB" id="79771at2759"/>
<dbReference type="GO" id="GO:0034451">
    <property type="term" value="C:centriolar satellite"/>
    <property type="evidence" value="ECO:0007669"/>
    <property type="project" value="TreeGrafter"/>
</dbReference>
<keyword evidence="3" id="KW-1185">Reference proteome</keyword>
<feature type="compositionally biased region" description="Polar residues" evidence="1">
    <location>
        <begin position="2472"/>
        <end position="2493"/>
    </location>
</feature>
<dbReference type="PANTHER" id="PTHR21254:SF1">
    <property type="entry name" value="C2 DOMAIN-CONTAINING PROTEIN 3"/>
    <property type="match status" value="1"/>
</dbReference>
<feature type="compositionally biased region" description="Basic residues" evidence="1">
    <location>
        <begin position="516"/>
        <end position="525"/>
    </location>
</feature>
<feature type="compositionally biased region" description="Basic and acidic residues" evidence="1">
    <location>
        <begin position="2527"/>
        <end position="2544"/>
    </location>
</feature>
<dbReference type="GeneID" id="110984456"/>
<feature type="region of interest" description="Disordered" evidence="1">
    <location>
        <begin position="2256"/>
        <end position="2362"/>
    </location>
</feature>
<dbReference type="Proteomes" id="UP000694845">
    <property type="component" value="Unplaced"/>
</dbReference>
<dbReference type="GO" id="GO:0071539">
    <property type="term" value="P:protein localization to centrosome"/>
    <property type="evidence" value="ECO:0007669"/>
    <property type="project" value="TreeGrafter"/>
</dbReference>
<feature type="compositionally biased region" description="Low complexity" evidence="1">
    <location>
        <begin position="454"/>
        <end position="469"/>
    </location>
</feature>
<feature type="compositionally biased region" description="Basic and acidic residues" evidence="1">
    <location>
        <begin position="2345"/>
        <end position="2356"/>
    </location>
</feature>
<feature type="region of interest" description="Disordered" evidence="1">
    <location>
        <begin position="1"/>
        <end position="23"/>
    </location>
</feature>
<feature type="compositionally biased region" description="Acidic residues" evidence="1">
    <location>
        <begin position="2299"/>
        <end position="2309"/>
    </location>
</feature>
<feature type="compositionally biased region" description="Low complexity" evidence="1">
    <location>
        <begin position="592"/>
        <end position="609"/>
    </location>
</feature>
<dbReference type="PANTHER" id="PTHR21254">
    <property type="entry name" value="C2 DOMAIN-CONTAINING PROTEIN 3"/>
    <property type="match status" value="1"/>
</dbReference>
<feature type="compositionally biased region" description="Basic and acidic residues" evidence="1">
    <location>
        <begin position="2202"/>
        <end position="2217"/>
    </location>
</feature>
<feature type="region of interest" description="Disordered" evidence="1">
    <location>
        <begin position="2109"/>
        <end position="2138"/>
    </location>
</feature>
<dbReference type="InterPro" id="IPR000008">
    <property type="entry name" value="C2_dom"/>
</dbReference>
<name>A0A8B7Z5X8_ACAPL</name>
<dbReference type="Pfam" id="PF25339">
    <property type="entry name" value="C2_C2CD3_N"/>
    <property type="match status" value="1"/>
</dbReference>
<feature type="region of interest" description="Disordered" evidence="1">
    <location>
        <begin position="1849"/>
        <end position="1899"/>
    </location>
</feature>
<sequence length="2738" mass="302242">MVKKKIKSTKKGRKRALKEDVHATTSLPPSVEGQLRCFLRVCISKIVWLSAKPPDATHVRLRWWGEISEGSIFRPLDVKNPQKVPTRTVARYPVRCGPKQFAAYLSDMGTLIVEVLKGPNMSSIGKAQINEIGHLAPQVPINGFYSVFSNKSADKIAELHVSLVFEPLPAAYDSSSSVPTTDLSVATGTTADSASVQSQPARTGPPRPAPKPRRVISSSSEDPFMSPIPKIPHHEKHPETHQTITPRGVDNDYSFVVGPGKTDKASGQKKDRSRTEAETGLETAISAYDSVMKGHSSDTDLSRPRDGEIHLGSTEELARREISELVSPRRHRHLDPSSQPGSDLISALLDRGTKLRDNMIRSELDRGSSAVKGGYQGQPETIHSGVPVDVVNARENRPMRRRSSGELFREILRTGDNPRPTENGFEHSITDEQTVELLFGDRISARELNDLKTLQSELSPQSSVSSESDAISETEDPLRDQSILEELFYKGVRSSGDSSLSDPLSSEEDEDDAKKHPSSKARRRRWSYESSLSDPGNQRPPSRKDKQQPSADDTPRKGQDSTPKEKSQEPVDKRHSQAVRTKDNVRLRRRTSSLSTTGSSDTDMGSTSRVSEGSRVSFQEPLIEKKVSPADGLSVQRLTLLGRIHIARVMIDSLTFWTPPPVKAADTKPSRGSRGRGRPPRPSPKPKTKKCSYFVEYHFPITASPREQSLVTNMSTEVMRLVSKKVDSKGEITFGHRSVFPIRFDGTAVDSWWKQLLVFKIFSRTAGQKSPVLLGVASLPLRSVLQSADLAVLNLDLDVKDKIYPDHSSISGPESSTAERAKDTVIGTLKMSIELASDSKDFPSALARMKVAEMRGAKIVSLPSNQPHLPIRIPTGSVDSDSKSSSRSVQTDSVSALVPDKESDDKHGPATSARGCTEGVQTSEGHSQDQPRKRQMRGEGNRLQEQPSKEWMDETLQVDLKPLDSTAKAKTQYEARTLHSLLLIPEGQAVTVHGVAPVRSSSSIPRTPPQPHSGVGAGISGLGGRDQTTRNTYLVCRLFWSDDSVRSNVCWGTTEPDYNFTQVSPVLLTPSLLERARNNCMVIEVWDKKTSAQNDQLVGIAKLPLHQFYMSFRDDRIAGTLLKSQYPVVAVDNYVNIIDPFTGVQYGQLKVLLALGSSEQISALQRLKCDKDAIDTRPLRPGHYLERGEAVTKNRAERESSQDELVEHIFEVVVEGIQCLPQLEDTVWGEADCFVRYHFPSQSPPRGPPYGTLTVPVGPVLTPHQTPTTLCTPDPTFHDVSRHRLQLPRGTPVQRELLTACAGVGGGAGGIPFEVWCRYYYPNIRDQVVAKTSLPLAKLCAMVTMQRRGEPSVQTFSLPLRLQHPDQDSLTKEQLAKLQDAGLLDVTINYRHSIVQTGGTVPRSTETGGPQVCLSVGILRACGLKSAAVSLAQFDSSLQYPSEVGVNAYVKMELSFLSKQEVRVTQTVARTFGPEFSHHVDFPCSLFLEDQESGHLSLAEALETAEMTLQVWHQVPGFKSDHDVNFVTVDGGTGKPAGISARRLFAPTGDILLATTTIPLQSLLSHRTGLQGWYPLLIPAPEWTERTSVHPPNLLSSGSLGMAGGGGQSLDRGGGGLELSVKFAHQGDRERVIDAGRRVGWSPDAELEGVEELWDDEDTAAGSYSADINVHIDSAWFPVHTALRPGQQALDTAAKAYVRYKFYDKGSVCSKLCYLDVNEESCVTADFRHGQRFHTALTQPLAWYLREERFEIQLWVSYNRELSQTDSSHSRPRQRDKLIGCAYIDMSALCDKRIRQRRISGLYPLFRPGASDLGGSCLRVHLSLKDVPSGLHYQQESSDEAEVPLQEGVGRAHSPHSRHLASAQPSRPPEHALDTEEAESRQEDERRQQEEEQRRMRRPVLMGVAVERAMHLMSVPSSNRLEAGLPSCYVTFQSAEGPPICTATVRDTAQPVWGFEQDVRISAEVLDRQSFIFKVWHQTSSEPDMNSDRMLGFASVDLAPLLAGFRSLNGWYNILDFSGHCQGQIKVSITPRESVSPLKRSPKRQTSPNTSAIFAQGFPHVPLTTLPGHHQASHSARQSPPKSTLPPSSHYQEHLQNVRKFHADLHHRLRSRQQDPTTFEQGRDSQRGVNMAPTISVDVGPSHVPTAVSNSFLMGNLRKNLEELDSVYQRLQQKLASDPPQDSPTPHENTPSVEPVKSPHIPMERILGDRGRDENSRDQVQYPTIDPLELPDESSHRRTSDDDILEKVRADLRQEDAEYISGDVDGQGAGRQNRYLETEDATSPVPESDWEDSVQFQEDREEEGSEPDGDVIVPRPLNDVSSANFSNGVRPDAVYTRGTQNQRGSELDTQRLSGDKAEDDETSLEMLRRHQFDGNDYKLGQTPDVDFVGEKQKLDLGQGSSSQFRTAIDADKVSTESNGRIGAVDERTGDSTYEIAKPDFGEDDNREEMVNVALEAVADNDGERMTDGDFANSDNQEGSPVASSKGISKSQDASDGVDSNFGQGNLVGMRPRPEFSEDVDGAQYASRQREPSNQRITADTDRDQMMSGNSDNHQRVEASLNSDCNADKCSKEVVVSQQDGSNQRRREGTEDIGGVGSPDDSDDDSMAITIDSRQTKQQTGAETRRAQPGSANHSSAKLPPAQLPNFFLPPRDLEASMRALHNVTGILPRAQPRQIEDDEEPTSQPTDAARELTRRLASRHPSARSRAPRLPSKPAYKLPTAEEARRIAKIFASKFSES</sequence>
<organism evidence="3 4">
    <name type="scientific">Acanthaster planci</name>
    <name type="common">Crown-of-thorns starfish</name>
    <dbReference type="NCBI Taxonomy" id="133434"/>
    <lineage>
        <taxon>Eukaryota</taxon>
        <taxon>Metazoa</taxon>
        <taxon>Echinodermata</taxon>
        <taxon>Eleutherozoa</taxon>
        <taxon>Asterozoa</taxon>
        <taxon>Asteroidea</taxon>
        <taxon>Valvatacea</taxon>
        <taxon>Valvatida</taxon>
        <taxon>Acanthasteridae</taxon>
        <taxon>Acanthaster</taxon>
    </lineage>
</organism>
<dbReference type="InterPro" id="IPR035892">
    <property type="entry name" value="C2_domain_sf"/>
</dbReference>
<proteinExistence type="predicted"/>
<feature type="compositionally biased region" description="Basic and acidic residues" evidence="1">
    <location>
        <begin position="2233"/>
        <end position="2244"/>
    </location>
</feature>